<gene>
    <name evidence="2" type="ORF">PBY51_021835</name>
</gene>
<dbReference type="AlphaFoldDB" id="A0AAN7XGS0"/>
<feature type="region of interest" description="Disordered" evidence="1">
    <location>
        <begin position="194"/>
        <end position="214"/>
    </location>
</feature>
<feature type="region of interest" description="Disordered" evidence="1">
    <location>
        <begin position="1"/>
        <end position="52"/>
    </location>
</feature>
<feature type="region of interest" description="Disordered" evidence="1">
    <location>
        <begin position="403"/>
        <end position="473"/>
    </location>
</feature>
<feature type="compositionally biased region" description="Basic and acidic residues" evidence="1">
    <location>
        <begin position="437"/>
        <end position="449"/>
    </location>
</feature>
<comment type="caution">
    <text evidence="2">The sequence shown here is derived from an EMBL/GenBank/DDBJ whole genome shotgun (WGS) entry which is preliminary data.</text>
</comment>
<feature type="compositionally biased region" description="Basic and acidic residues" evidence="1">
    <location>
        <begin position="758"/>
        <end position="779"/>
    </location>
</feature>
<feature type="compositionally biased region" description="Basic and acidic residues" evidence="1">
    <location>
        <begin position="591"/>
        <end position="614"/>
    </location>
</feature>
<feature type="compositionally biased region" description="Basic and acidic residues" evidence="1">
    <location>
        <begin position="460"/>
        <end position="473"/>
    </location>
</feature>
<evidence type="ECO:0000313" key="3">
    <source>
        <dbReference type="Proteomes" id="UP001346869"/>
    </source>
</evidence>
<feature type="compositionally biased region" description="Basic and acidic residues" evidence="1">
    <location>
        <begin position="691"/>
        <end position="704"/>
    </location>
</feature>
<proteinExistence type="predicted"/>
<reference evidence="2 3" key="2">
    <citation type="journal article" date="2023" name="Mol. Biol. Evol.">
        <title>Genomics of Secondarily Temperate Adaptation in the Only Non-Antarctic Icefish.</title>
        <authorList>
            <person name="Rivera-Colon A.G."/>
            <person name="Rayamajhi N."/>
            <person name="Minhas B.F."/>
            <person name="Madrigal G."/>
            <person name="Bilyk K.T."/>
            <person name="Yoon V."/>
            <person name="Hune M."/>
            <person name="Gregory S."/>
            <person name="Cheng C.H.C."/>
            <person name="Catchen J.M."/>
        </authorList>
    </citation>
    <scope>NUCLEOTIDE SEQUENCE [LARGE SCALE GENOMIC DNA]</scope>
    <source>
        <strain evidence="2">JMC-PN-2008</strain>
    </source>
</reference>
<feature type="compositionally biased region" description="Acidic residues" evidence="1">
    <location>
        <begin position="321"/>
        <end position="333"/>
    </location>
</feature>
<feature type="compositionally biased region" description="Basic and acidic residues" evidence="1">
    <location>
        <begin position="628"/>
        <end position="640"/>
    </location>
</feature>
<feature type="compositionally biased region" description="Low complexity" evidence="1">
    <location>
        <begin position="658"/>
        <end position="667"/>
    </location>
</feature>
<keyword evidence="3" id="KW-1185">Reference proteome</keyword>
<evidence type="ECO:0000256" key="1">
    <source>
        <dbReference type="SAM" id="MobiDB-lite"/>
    </source>
</evidence>
<feature type="compositionally biased region" description="Basic and acidic residues" evidence="1">
    <location>
        <begin position="403"/>
        <end position="413"/>
    </location>
</feature>
<dbReference type="EMBL" id="JAUZQC010000014">
    <property type="protein sequence ID" value="KAK5860349.1"/>
    <property type="molecule type" value="Genomic_DNA"/>
</dbReference>
<reference evidence="2 3" key="1">
    <citation type="journal article" date="2023" name="Genes (Basel)">
        <title>Chromosome-Level Genome Assembly and Circadian Gene Repertoire of the Patagonia Blennie Eleginops maclovinus-The Closest Ancestral Proxy of Antarctic Cryonotothenioids.</title>
        <authorList>
            <person name="Cheng C.C."/>
            <person name="Rivera-Colon A.G."/>
            <person name="Minhas B.F."/>
            <person name="Wilson L."/>
            <person name="Rayamajhi N."/>
            <person name="Vargas-Chacoff L."/>
            <person name="Catchen J.M."/>
        </authorList>
    </citation>
    <scope>NUCLEOTIDE SEQUENCE [LARGE SCALE GENOMIC DNA]</scope>
    <source>
        <strain evidence="2">JMC-PN-2008</strain>
    </source>
</reference>
<feature type="compositionally biased region" description="Basic and acidic residues" evidence="1">
    <location>
        <begin position="496"/>
        <end position="508"/>
    </location>
</feature>
<sequence>MGKWWQEGSEEEKKDEEKEEEELGGEGMSKELRAKSVTSIREEDNAVDDEYMEMKDVRSADCESEVTQRADGCVFDAADVLNSTQENEDDYEMSGYVQDNFEFLDQMDCSVLDHMDCSVSYQVNEFSVEPPGHSDDEYEVMEQACPAELRTDLQQQSPTEIKPTRPLSIDSYNRHTKSLSLPYLTSPILGLEDSCSEEEAEADDSDDYSSDEDESMFIKSLPTDFFLNNLTFETKTGKEEGSDGVPEHQSQSCTDRGSRSMHFGFPTCEESAAGDLEQVEGKDEGDKDGLQEKEITKKEEEDQQGRDRLENNGQSKKTEEDILEDSQSDEEDPPSPSPPLPPPPPEALLHCCDDFPPPSEEDFSIMEEVDMLDNDHLDSPPSQEVLYATEIETDGACLEEFRDFSVTEKPTEERDSDEGEEGEIYKAIESEGEDIVMEMKENDESKAAEKVQQGNEDEEMLQRGEKEQESDICRSSKEMWAELEDVVCELVEDEESKQLENKDARESVSGEGDVGEEEEQVEEVSGKKTAEVDEVQTEVRVEAEEESMETTDEKLPDTEMQHEMEEKETNVPKTSEPEEGIQGKHVVNAEAQRHDREEVTSKENNDKADEQRQVQQCIDKHLKEVRCHVEERKEGRKGEESDSSLGGVGRKIVISKNPKVYQVKAVPVVPPKPQHCKFTAQNIRQQQQQQQKERRDAYRERENASRAATEQDGAGDSEEEKREKPSQEREKRRDGDESRNSPLSMCFDEAVAIATMRRGKEKECDKEKERQRDWGNEVQ</sequence>
<protein>
    <submittedName>
        <fullName evidence="2">Uncharacterized protein</fullName>
    </submittedName>
</protein>
<feature type="compositionally biased region" description="Basic and acidic residues" evidence="1">
    <location>
        <begin position="719"/>
        <end position="739"/>
    </location>
</feature>
<feature type="region of interest" description="Disordered" evidence="1">
    <location>
        <begin position="494"/>
        <end position="614"/>
    </location>
</feature>
<dbReference type="Proteomes" id="UP001346869">
    <property type="component" value="Unassembled WGS sequence"/>
</dbReference>
<feature type="compositionally biased region" description="Acidic residues" evidence="1">
    <location>
        <begin position="513"/>
        <end position="522"/>
    </location>
</feature>
<feature type="compositionally biased region" description="Basic and acidic residues" evidence="1">
    <location>
        <begin position="524"/>
        <end position="542"/>
    </location>
</feature>
<feature type="compositionally biased region" description="Pro residues" evidence="1">
    <location>
        <begin position="334"/>
        <end position="346"/>
    </location>
</feature>
<feature type="compositionally biased region" description="Basic and acidic residues" evidence="1">
    <location>
        <begin position="551"/>
        <end position="570"/>
    </location>
</feature>
<name>A0AAN7XGS0_ELEMC</name>
<evidence type="ECO:0000313" key="2">
    <source>
        <dbReference type="EMBL" id="KAK5860349.1"/>
    </source>
</evidence>
<organism evidence="2 3">
    <name type="scientific">Eleginops maclovinus</name>
    <name type="common">Patagonian blennie</name>
    <name type="synonym">Eleginus maclovinus</name>
    <dbReference type="NCBI Taxonomy" id="56733"/>
    <lineage>
        <taxon>Eukaryota</taxon>
        <taxon>Metazoa</taxon>
        <taxon>Chordata</taxon>
        <taxon>Craniata</taxon>
        <taxon>Vertebrata</taxon>
        <taxon>Euteleostomi</taxon>
        <taxon>Actinopterygii</taxon>
        <taxon>Neopterygii</taxon>
        <taxon>Teleostei</taxon>
        <taxon>Neoteleostei</taxon>
        <taxon>Acanthomorphata</taxon>
        <taxon>Eupercaria</taxon>
        <taxon>Perciformes</taxon>
        <taxon>Notothenioidei</taxon>
        <taxon>Eleginopidae</taxon>
        <taxon>Eleginops</taxon>
    </lineage>
</organism>
<feature type="compositionally biased region" description="Basic and acidic residues" evidence="1">
    <location>
        <begin position="279"/>
        <end position="320"/>
    </location>
</feature>
<feature type="region of interest" description="Disordered" evidence="1">
    <location>
        <begin position="236"/>
        <end position="361"/>
    </location>
</feature>
<accession>A0AAN7XGS0</accession>
<feature type="region of interest" description="Disordered" evidence="1">
    <location>
        <begin position="628"/>
        <end position="779"/>
    </location>
</feature>
<feature type="compositionally biased region" description="Basic and acidic residues" evidence="1">
    <location>
        <begin position="28"/>
        <end position="44"/>
    </location>
</feature>